<dbReference type="Proteomes" id="UP000268623">
    <property type="component" value="Unassembled WGS sequence"/>
</dbReference>
<keyword evidence="4 6" id="KW-1133">Transmembrane helix</keyword>
<protein>
    <submittedName>
        <fullName evidence="7">AI-2E family transporter</fullName>
    </submittedName>
</protein>
<gene>
    <name evidence="7" type="ORF">D1O30_02340</name>
</gene>
<evidence type="ECO:0000313" key="7">
    <source>
        <dbReference type="EMBL" id="RNJ48639.1"/>
    </source>
</evidence>
<evidence type="ECO:0000256" key="5">
    <source>
        <dbReference type="ARBA" id="ARBA00023136"/>
    </source>
</evidence>
<comment type="subcellular location">
    <subcellularLocation>
        <location evidence="1">Membrane</location>
        <topology evidence="1">Multi-pass membrane protein</topology>
    </subcellularLocation>
</comment>
<dbReference type="GO" id="GO:0016020">
    <property type="term" value="C:membrane"/>
    <property type="evidence" value="ECO:0007669"/>
    <property type="project" value="UniProtKB-SubCell"/>
</dbReference>
<comment type="caution">
    <text evidence="7">The sequence shown here is derived from an EMBL/GenBank/DDBJ whole genome shotgun (WGS) entry which is preliminary data.</text>
</comment>
<evidence type="ECO:0000256" key="1">
    <source>
        <dbReference type="ARBA" id="ARBA00004141"/>
    </source>
</evidence>
<feature type="transmembrane region" description="Helical" evidence="6">
    <location>
        <begin position="57"/>
        <end position="79"/>
    </location>
</feature>
<dbReference type="PANTHER" id="PTHR21716:SF4">
    <property type="entry name" value="TRANSMEMBRANE PROTEIN 245"/>
    <property type="match status" value="1"/>
</dbReference>
<feature type="transmembrane region" description="Helical" evidence="6">
    <location>
        <begin position="235"/>
        <end position="256"/>
    </location>
</feature>
<reference evidence="7 8" key="1">
    <citation type="submission" date="2018-08" db="EMBL/GenBank/DDBJ databases">
        <title>Genome sequence of Methylocystis hirsuta CSC1, a methanotroph able to accumulate PHAs.</title>
        <authorList>
            <person name="Bordel S."/>
            <person name="Rodriguez E."/>
            <person name="Gancedo J."/>
            <person name="Munoz R."/>
        </authorList>
    </citation>
    <scope>NUCLEOTIDE SEQUENCE [LARGE SCALE GENOMIC DNA]</scope>
    <source>
        <strain evidence="7 8">CSC1</strain>
    </source>
</reference>
<accession>A0A3M9XKA9</accession>
<proteinExistence type="inferred from homology"/>
<feature type="transmembrane region" description="Helical" evidence="6">
    <location>
        <begin position="146"/>
        <end position="171"/>
    </location>
</feature>
<dbReference type="AlphaFoldDB" id="A0A3M9XKA9"/>
<feature type="transmembrane region" description="Helical" evidence="6">
    <location>
        <begin position="263"/>
        <end position="283"/>
    </location>
</feature>
<evidence type="ECO:0000256" key="4">
    <source>
        <dbReference type="ARBA" id="ARBA00022989"/>
    </source>
</evidence>
<dbReference type="PANTHER" id="PTHR21716">
    <property type="entry name" value="TRANSMEMBRANE PROTEIN"/>
    <property type="match status" value="1"/>
</dbReference>
<keyword evidence="8" id="KW-1185">Reference proteome</keyword>
<feature type="transmembrane region" description="Helical" evidence="6">
    <location>
        <begin position="206"/>
        <end position="229"/>
    </location>
</feature>
<evidence type="ECO:0000256" key="3">
    <source>
        <dbReference type="ARBA" id="ARBA00022692"/>
    </source>
</evidence>
<feature type="transmembrane region" description="Helical" evidence="6">
    <location>
        <begin position="303"/>
        <end position="336"/>
    </location>
</feature>
<dbReference type="InterPro" id="IPR002549">
    <property type="entry name" value="AI-2E-like"/>
</dbReference>
<name>A0A3M9XKA9_9HYPH</name>
<sequence>MPNRQIFGLVLLGVMVWLGFVVVKPFLTPLVWAAILAYVTGPYHVRIRRVCGNRPSLAATIATLVLMVVLVVPVSFLLIRLQSELADAYRDLSTKYTSQPLVLPKVVTNIPILGPALDEAVTQVWNDPELRKQQVKEWLEPWVRELAGIIGQIGRTFAQLAIMTVTLFFFYRDGDRVLEQIRGGLRKVAGEPADQYFNAVGDTTQAVVFGLIVSALAQGLIAGIGYAFIGVGPPILLGALTAVTALVPFLGTVAVWGPIGLWLLFSDRIGTGFALLAWGTFIVNPTDNILKPLLISNATDVPLVIVLFGVMGGLLAFGLVGLFLGPLILAVLFAIWRQWLAEDGDSSRSSGFGSKQ</sequence>
<dbReference type="RefSeq" id="WP_123174637.1">
    <property type="nucleotide sequence ID" value="NZ_QWDD01000001.1"/>
</dbReference>
<dbReference type="EMBL" id="QWDD01000001">
    <property type="protein sequence ID" value="RNJ48639.1"/>
    <property type="molecule type" value="Genomic_DNA"/>
</dbReference>
<dbReference type="Pfam" id="PF01594">
    <property type="entry name" value="AI-2E_transport"/>
    <property type="match status" value="1"/>
</dbReference>
<comment type="similarity">
    <text evidence="2">Belongs to the autoinducer-2 exporter (AI-2E) (TC 2.A.86) family.</text>
</comment>
<keyword evidence="3 6" id="KW-0812">Transmembrane</keyword>
<organism evidence="7 8">
    <name type="scientific">Methylocystis hirsuta</name>
    <dbReference type="NCBI Taxonomy" id="369798"/>
    <lineage>
        <taxon>Bacteria</taxon>
        <taxon>Pseudomonadati</taxon>
        <taxon>Pseudomonadota</taxon>
        <taxon>Alphaproteobacteria</taxon>
        <taxon>Hyphomicrobiales</taxon>
        <taxon>Methylocystaceae</taxon>
        <taxon>Methylocystis</taxon>
    </lineage>
</organism>
<keyword evidence="5 6" id="KW-0472">Membrane</keyword>
<evidence type="ECO:0000256" key="6">
    <source>
        <dbReference type="SAM" id="Phobius"/>
    </source>
</evidence>
<evidence type="ECO:0000256" key="2">
    <source>
        <dbReference type="ARBA" id="ARBA00009773"/>
    </source>
</evidence>
<dbReference type="OrthoDB" id="8113547at2"/>
<evidence type="ECO:0000313" key="8">
    <source>
        <dbReference type="Proteomes" id="UP000268623"/>
    </source>
</evidence>